<evidence type="ECO:0000256" key="1">
    <source>
        <dbReference type="SAM" id="Phobius"/>
    </source>
</evidence>
<feature type="transmembrane region" description="Helical" evidence="1">
    <location>
        <begin position="159"/>
        <end position="178"/>
    </location>
</feature>
<feature type="transmembrane region" description="Helical" evidence="1">
    <location>
        <begin position="92"/>
        <end position="113"/>
    </location>
</feature>
<evidence type="ECO:0000313" key="2">
    <source>
        <dbReference type="EMBL" id="CAH1195980.1"/>
    </source>
</evidence>
<keyword evidence="1" id="KW-0812">Transmembrane</keyword>
<reference evidence="2" key="1">
    <citation type="submission" date="2022-01" db="EMBL/GenBank/DDBJ databases">
        <authorList>
            <person name="Criscuolo A."/>
        </authorList>
    </citation>
    <scope>NUCLEOTIDE SEQUENCE</scope>
    <source>
        <strain evidence="2">CIP111891</strain>
    </source>
</reference>
<keyword evidence="1" id="KW-1133">Transmembrane helix</keyword>
<keyword evidence="1" id="KW-0472">Membrane</keyword>
<sequence length="184" mass="21545">MAATDESMGTRIYKSRITQRTVWILGFTRFIHIIDRMINLSWYIIMLYIHIFSVVLSIGPYFVLFPLLALIRRAPFESLPDYLEPFRITVRLTKHAGHVLVATGILLTWITAWSWKTSWIVATVLIMVASLYFIARAFSPLLRQLKAPHEDRNFLVNKLRKALILYVIITLAMMWFMVSKPTIW</sequence>
<feature type="transmembrane region" description="Helical" evidence="1">
    <location>
        <begin position="44"/>
        <end position="71"/>
    </location>
</feature>
<proteinExistence type="predicted"/>
<dbReference type="Proteomes" id="UP000838821">
    <property type="component" value="Unassembled WGS sequence"/>
</dbReference>
<dbReference type="EMBL" id="CAKMMW010000002">
    <property type="protein sequence ID" value="CAH1195980.1"/>
    <property type="molecule type" value="Genomic_DNA"/>
</dbReference>
<evidence type="ECO:0000313" key="3">
    <source>
        <dbReference type="Proteomes" id="UP000838821"/>
    </source>
</evidence>
<evidence type="ECO:0008006" key="4">
    <source>
        <dbReference type="Google" id="ProtNLM"/>
    </source>
</evidence>
<keyword evidence="3" id="KW-1185">Reference proteome</keyword>
<protein>
    <recommendedName>
        <fullName evidence="4">DUF2269 family protein</fullName>
    </recommendedName>
</protein>
<accession>A0ABN8G0K4</accession>
<feature type="transmembrane region" description="Helical" evidence="1">
    <location>
        <begin position="119"/>
        <end position="138"/>
    </location>
</feature>
<comment type="caution">
    <text evidence="2">The sequence shown here is derived from an EMBL/GenBank/DDBJ whole genome shotgun (WGS) entry which is preliminary data.</text>
</comment>
<gene>
    <name evidence="2" type="ORF">PAECIP111891_00772</name>
</gene>
<name>A0ABN8G0K4_9BACL</name>
<organism evidence="2 3">
    <name type="scientific">Paenibacillus allorhizoplanae</name>
    <dbReference type="NCBI Taxonomy" id="2905648"/>
    <lineage>
        <taxon>Bacteria</taxon>
        <taxon>Bacillati</taxon>
        <taxon>Bacillota</taxon>
        <taxon>Bacilli</taxon>
        <taxon>Bacillales</taxon>
        <taxon>Paenibacillaceae</taxon>
        <taxon>Paenibacillus</taxon>
    </lineage>
</organism>
<feature type="transmembrane region" description="Helical" evidence="1">
    <location>
        <begin position="21"/>
        <end position="38"/>
    </location>
</feature>